<gene>
    <name evidence="7" type="ORF">K435DRAFT_703066</name>
</gene>
<accession>A0A4S8KND8</accession>
<evidence type="ECO:0000256" key="2">
    <source>
        <dbReference type="ARBA" id="ARBA00022448"/>
    </source>
</evidence>
<evidence type="ECO:0000313" key="8">
    <source>
        <dbReference type="Proteomes" id="UP000297245"/>
    </source>
</evidence>
<evidence type="ECO:0000256" key="4">
    <source>
        <dbReference type="ARBA" id="ARBA00022989"/>
    </source>
</evidence>
<feature type="transmembrane region" description="Helical" evidence="6">
    <location>
        <begin position="149"/>
        <end position="167"/>
    </location>
</feature>
<keyword evidence="3 6" id="KW-0812">Transmembrane</keyword>
<dbReference type="SUPFAM" id="SSF103473">
    <property type="entry name" value="MFS general substrate transporter"/>
    <property type="match status" value="1"/>
</dbReference>
<evidence type="ECO:0008006" key="9">
    <source>
        <dbReference type="Google" id="ProtNLM"/>
    </source>
</evidence>
<dbReference type="InterPro" id="IPR036259">
    <property type="entry name" value="MFS_trans_sf"/>
</dbReference>
<name>A0A4S8KND8_DENBC</name>
<keyword evidence="5 6" id="KW-0472">Membrane</keyword>
<evidence type="ECO:0000256" key="5">
    <source>
        <dbReference type="ARBA" id="ARBA00023136"/>
    </source>
</evidence>
<keyword evidence="8" id="KW-1185">Reference proteome</keyword>
<dbReference type="OrthoDB" id="3936150at2759"/>
<protein>
    <recommendedName>
        <fullName evidence="9">MFS general substrate transporter</fullName>
    </recommendedName>
</protein>
<feature type="transmembrane region" description="Helical" evidence="6">
    <location>
        <begin position="173"/>
        <end position="194"/>
    </location>
</feature>
<evidence type="ECO:0000256" key="3">
    <source>
        <dbReference type="ARBA" id="ARBA00022692"/>
    </source>
</evidence>
<dbReference type="PANTHER" id="PTHR23511:SF5">
    <property type="entry name" value="MAJOR FACILITATOR-TYPE TRANSPORTER HXNZ-RELATED"/>
    <property type="match status" value="1"/>
</dbReference>
<dbReference type="Gene3D" id="1.20.1250.20">
    <property type="entry name" value="MFS general substrate transporter like domains"/>
    <property type="match status" value="1"/>
</dbReference>
<dbReference type="EMBL" id="ML180542">
    <property type="protein sequence ID" value="THU77132.1"/>
    <property type="molecule type" value="Genomic_DNA"/>
</dbReference>
<evidence type="ECO:0000256" key="1">
    <source>
        <dbReference type="ARBA" id="ARBA00004141"/>
    </source>
</evidence>
<dbReference type="AlphaFoldDB" id="A0A4S8KND8"/>
<dbReference type="GO" id="GO:0016020">
    <property type="term" value="C:membrane"/>
    <property type="evidence" value="ECO:0007669"/>
    <property type="project" value="UniProtKB-SubCell"/>
</dbReference>
<proteinExistence type="predicted"/>
<dbReference type="Proteomes" id="UP000297245">
    <property type="component" value="Unassembled WGS sequence"/>
</dbReference>
<feature type="non-terminal residue" evidence="7">
    <location>
        <position position="1"/>
    </location>
</feature>
<reference evidence="7 8" key="1">
    <citation type="journal article" date="2019" name="Nat. Ecol. Evol.">
        <title>Megaphylogeny resolves global patterns of mushroom evolution.</title>
        <authorList>
            <person name="Varga T."/>
            <person name="Krizsan K."/>
            <person name="Foldi C."/>
            <person name="Dima B."/>
            <person name="Sanchez-Garcia M."/>
            <person name="Sanchez-Ramirez S."/>
            <person name="Szollosi G.J."/>
            <person name="Szarkandi J.G."/>
            <person name="Papp V."/>
            <person name="Albert L."/>
            <person name="Andreopoulos W."/>
            <person name="Angelini C."/>
            <person name="Antonin V."/>
            <person name="Barry K.W."/>
            <person name="Bougher N.L."/>
            <person name="Buchanan P."/>
            <person name="Buyck B."/>
            <person name="Bense V."/>
            <person name="Catcheside P."/>
            <person name="Chovatia M."/>
            <person name="Cooper J."/>
            <person name="Damon W."/>
            <person name="Desjardin D."/>
            <person name="Finy P."/>
            <person name="Geml J."/>
            <person name="Haridas S."/>
            <person name="Hughes K."/>
            <person name="Justo A."/>
            <person name="Karasinski D."/>
            <person name="Kautmanova I."/>
            <person name="Kiss B."/>
            <person name="Kocsube S."/>
            <person name="Kotiranta H."/>
            <person name="LaButti K.M."/>
            <person name="Lechner B.E."/>
            <person name="Liimatainen K."/>
            <person name="Lipzen A."/>
            <person name="Lukacs Z."/>
            <person name="Mihaltcheva S."/>
            <person name="Morgado L.N."/>
            <person name="Niskanen T."/>
            <person name="Noordeloos M.E."/>
            <person name="Ohm R.A."/>
            <person name="Ortiz-Santana B."/>
            <person name="Ovrebo C."/>
            <person name="Racz N."/>
            <person name="Riley R."/>
            <person name="Savchenko A."/>
            <person name="Shiryaev A."/>
            <person name="Soop K."/>
            <person name="Spirin V."/>
            <person name="Szebenyi C."/>
            <person name="Tomsovsky M."/>
            <person name="Tulloss R.E."/>
            <person name="Uehling J."/>
            <person name="Grigoriev I.V."/>
            <person name="Vagvolgyi C."/>
            <person name="Papp T."/>
            <person name="Martin F.M."/>
            <person name="Miettinen O."/>
            <person name="Hibbett D.S."/>
            <person name="Nagy L.G."/>
        </authorList>
    </citation>
    <scope>NUCLEOTIDE SEQUENCE [LARGE SCALE GENOMIC DNA]</scope>
    <source>
        <strain evidence="7 8">CBS 962.96</strain>
    </source>
</reference>
<keyword evidence="2" id="KW-0813">Transport</keyword>
<evidence type="ECO:0000256" key="6">
    <source>
        <dbReference type="SAM" id="Phobius"/>
    </source>
</evidence>
<organism evidence="7 8">
    <name type="scientific">Dendrothele bispora (strain CBS 962.96)</name>
    <dbReference type="NCBI Taxonomy" id="1314807"/>
    <lineage>
        <taxon>Eukaryota</taxon>
        <taxon>Fungi</taxon>
        <taxon>Dikarya</taxon>
        <taxon>Basidiomycota</taxon>
        <taxon>Agaricomycotina</taxon>
        <taxon>Agaricomycetes</taxon>
        <taxon>Agaricomycetidae</taxon>
        <taxon>Agaricales</taxon>
        <taxon>Agaricales incertae sedis</taxon>
        <taxon>Dendrothele</taxon>
    </lineage>
</organism>
<sequence>YTLGGVTLVMWIMRYVVFDLQESSKYLIARGRDEEALEVLQRIAAKNGKTLTLTLSQLQSVSGTVPTSQSSKLSTAQILVKAVSSFSFSHVTPLFSTRRLAINTTLTILIWGLIGLAYPLFNGFITLYLTTQVKDSDGSVSTTYRNYSIISVLGVPGSVIACLVVDWTRKNPVGSFLTHSCFLLILLLDLFALYRSTYIRYRYGDLYSWNLVVDG</sequence>
<keyword evidence="4 6" id="KW-1133">Transmembrane helix</keyword>
<dbReference type="PANTHER" id="PTHR23511">
    <property type="entry name" value="SYNAPTIC VESICLE GLYCOPROTEIN 2"/>
    <property type="match status" value="1"/>
</dbReference>
<evidence type="ECO:0000313" key="7">
    <source>
        <dbReference type="EMBL" id="THU77132.1"/>
    </source>
</evidence>
<comment type="subcellular location">
    <subcellularLocation>
        <location evidence="1">Membrane</location>
        <topology evidence="1">Multi-pass membrane protein</topology>
    </subcellularLocation>
</comment>
<feature type="transmembrane region" description="Helical" evidence="6">
    <location>
        <begin position="108"/>
        <end position="129"/>
    </location>
</feature>